<evidence type="ECO:0000313" key="1">
    <source>
        <dbReference type="EMBL" id="KAJ9091280.1"/>
    </source>
</evidence>
<accession>A0ACC2UWL0</accession>
<reference evidence="1" key="1">
    <citation type="submission" date="2023-04" db="EMBL/GenBank/DDBJ databases">
        <title>Draft Genome sequencing of Naganishia species isolated from polar environments using Oxford Nanopore Technology.</title>
        <authorList>
            <person name="Leo P."/>
            <person name="Venkateswaran K."/>
        </authorList>
    </citation>
    <scope>NUCLEOTIDE SEQUENCE</scope>
    <source>
        <strain evidence="1">MNA-CCFEE 5423</strain>
    </source>
</reference>
<dbReference type="EMBL" id="JASBWT010000057">
    <property type="protein sequence ID" value="KAJ9091280.1"/>
    <property type="molecule type" value="Genomic_DNA"/>
</dbReference>
<comment type="caution">
    <text evidence="1">The sequence shown here is derived from an EMBL/GenBank/DDBJ whole genome shotgun (WGS) entry which is preliminary data.</text>
</comment>
<dbReference type="Proteomes" id="UP001227268">
    <property type="component" value="Unassembled WGS sequence"/>
</dbReference>
<protein>
    <submittedName>
        <fullName evidence="1">Uncharacterized protein</fullName>
    </submittedName>
</protein>
<name>A0ACC2UWL0_9TREE</name>
<proteinExistence type="predicted"/>
<organism evidence="1 2">
    <name type="scientific">Naganishia friedmannii</name>
    <dbReference type="NCBI Taxonomy" id="89922"/>
    <lineage>
        <taxon>Eukaryota</taxon>
        <taxon>Fungi</taxon>
        <taxon>Dikarya</taxon>
        <taxon>Basidiomycota</taxon>
        <taxon>Agaricomycotina</taxon>
        <taxon>Tremellomycetes</taxon>
        <taxon>Filobasidiales</taxon>
        <taxon>Filobasidiaceae</taxon>
        <taxon>Naganishia</taxon>
    </lineage>
</organism>
<keyword evidence="2" id="KW-1185">Reference proteome</keyword>
<evidence type="ECO:0000313" key="2">
    <source>
        <dbReference type="Proteomes" id="UP001227268"/>
    </source>
</evidence>
<sequence length="1154" mass="125808">MHDLVHSQIYRRCSSSTDRTYMSSSLHLPPGDQNHKLNQSAYYVLYPSTSRLSLPYSSFSSAFTTLYPRSSLHDFTSAQGATTTFLPPHHIYLFGGRTVDTRRVTAGLFVLDLRTLEWTRIKQPPPSATGLAVRREQEGQDRNDVGQSGAALWPSARYFHTTDVHRNQLIVFGGMGSSPPASATTTGIPAGTTTTADQPCVLSDLWIFDIPSSKWSCYPAASTTNASQHQPSQTTSIDSAPPHILEETDNKDDRQRNGQPVVVVQGRYAHLSAVVSERERLVVIGGQDISNTYVHQQVIFHIPTRRWESVTVRPSNEIRGSYRSVAVSSCALEETVPRFEAGAAGAGGVERRLTYSQPRRRCRRRLGFHAHGETSLDNGNRQEDEEQGAAFPASAEEGDIYLFSNSNFTDVQRELYSIAITESAITTDGSTPPVEANSTNLTAHLPSSPHAHAHTSAVQQQPPGLRFPFAAHIGHHLVLGGTYLSQSTAQFAVWALNLRTWQWEKISAHVLEGSGGKVVRRGESGSVIGGGGGLEETGLPGGSWNRAVYWPSQEASMTDAYEEIEEGKGVQQRQDQGGKLLVFGNRYKDLQDDYEGGLANGRFCIEDELRAINFDHVAVIELEVFGIYQPPLRHPLLQHHVQQHHVGMRPEGWMSDDNEDSRAEYALGLLHDGFLADFNVVCEDGRAIRCSSRVLEERWAWFSEQRSRYLDASPSSERRPKTLPRTLHISESYPIVKAFLEYLYTLDLVTSLQLRPPVLSGLLMMAKQYDMEHLERLAVHAMHVSLDESTALGIYEVATLCECRQLQVRALKAVLAMQKRAGKGSNHRRQPSAGPAAAMTAGGGAGGTLPPAAGPPASEGDSTRTVNDDTTTAGSASGYNHAYTMIHPSIHAGSQSSPYSSGVRVTDRLDSVKKASLSSTNHSEIQGGSDEAGTPTGKVTMNRAGEMDVSDSLADELVDEYDPPTYRTRRRSASVASLHHFAARQESMRGVTAQGQIIHHVGPCHPPPTVPSSSFSRAIPDDNANKERKLVTRKMTSMSSLLSFANRKNAVAQPSRRPSTTGTNRGLIKILIPSSSDDPGTQQVRRDQAHVPHHQAGPPPGEVNRYTSDSSSPSSPVTPTGPGATQHVFTSPPSSTIGAKKPSVTLYFAAPVLG</sequence>
<gene>
    <name evidence="1" type="ORF">QFC21_007269</name>
</gene>